<dbReference type="Gene3D" id="3.50.50.60">
    <property type="entry name" value="FAD/NAD(P)-binding domain"/>
    <property type="match status" value="1"/>
</dbReference>
<dbReference type="Pfam" id="PF05199">
    <property type="entry name" value="GMC_oxred_C"/>
    <property type="match status" value="1"/>
</dbReference>
<keyword evidence="4 6" id="KW-0274">FAD</keyword>
<reference evidence="10 11" key="2">
    <citation type="submission" date="2017-08" db="EMBL/GenBank/DDBJ databases">
        <title>WGS of novel Burkholderia cepaca complex species.</title>
        <authorList>
            <person name="Lipuma J."/>
            <person name="Spilker T."/>
        </authorList>
    </citation>
    <scope>NUCLEOTIDE SEQUENCE [LARGE SCALE GENOMIC DNA]</scope>
    <source>
        <strain evidence="10 11">AU17325</strain>
    </source>
</reference>
<dbReference type="SUPFAM" id="SSF51905">
    <property type="entry name" value="FAD/NAD(P)-binding domain"/>
    <property type="match status" value="1"/>
</dbReference>
<evidence type="ECO:0000256" key="2">
    <source>
        <dbReference type="ARBA" id="ARBA00010790"/>
    </source>
</evidence>
<proteinExistence type="inferred from homology"/>
<keyword evidence="3 7" id="KW-0285">Flavoprotein</keyword>
<feature type="domain" description="Glucose-methanol-choline oxidoreductase N-terminal" evidence="8">
    <location>
        <begin position="97"/>
        <end position="120"/>
    </location>
</feature>
<dbReference type="InterPro" id="IPR036188">
    <property type="entry name" value="FAD/NAD-bd_sf"/>
</dbReference>
<comment type="caution">
    <text evidence="10">The sequence shown here is derived from an EMBL/GenBank/DDBJ whole genome shotgun (WGS) entry which is preliminary data.</text>
</comment>
<dbReference type="EMBL" id="NKFA01000040">
    <property type="protein sequence ID" value="OXI32020.1"/>
    <property type="molecule type" value="Genomic_DNA"/>
</dbReference>
<evidence type="ECO:0000256" key="4">
    <source>
        <dbReference type="ARBA" id="ARBA00022827"/>
    </source>
</evidence>
<dbReference type="PANTHER" id="PTHR11552">
    <property type="entry name" value="GLUCOSE-METHANOL-CHOLINE GMC OXIDOREDUCTASE"/>
    <property type="match status" value="1"/>
</dbReference>
<dbReference type="Gene3D" id="3.30.410.40">
    <property type="match status" value="1"/>
</dbReference>
<dbReference type="PIRSF" id="PIRSF000137">
    <property type="entry name" value="Alcohol_oxidase"/>
    <property type="match status" value="1"/>
</dbReference>
<evidence type="ECO:0000256" key="5">
    <source>
        <dbReference type="ARBA" id="ARBA00023027"/>
    </source>
</evidence>
<organism evidence="10 11">
    <name type="scientific">Burkholderia aenigmatica</name>
    <dbReference type="NCBI Taxonomy" id="2015348"/>
    <lineage>
        <taxon>Bacteria</taxon>
        <taxon>Pseudomonadati</taxon>
        <taxon>Pseudomonadota</taxon>
        <taxon>Betaproteobacteria</taxon>
        <taxon>Burkholderiales</taxon>
        <taxon>Burkholderiaceae</taxon>
        <taxon>Burkholderia</taxon>
        <taxon>Burkholderia cepacia complex</taxon>
    </lineage>
</organism>
<evidence type="ECO:0000313" key="10">
    <source>
        <dbReference type="EMBL" id="OXI32020.1"/>
    </source>
</evidence>
<reference evidence="11" key="1">
    <citation type="submission" date="2017-06" db="EMBL/GenBank/DDBJ databases">
        <authorList>
            <person name="LiPuma J."/>
            <person name="Spilker T."/>
        </authorList>
    </citation>
    <scope>NUCLEOTIDE SEQUENCE [LARGE SCALE GENOMIC DNA]</scope>
    <source>
        <strain evidence="11">AU17325</strain>
    </source>
</reference>
<dbReference type="OrthoDB" id="9785276at2"/>
<dbReference type="InterPro" id="IPR007867">
    <property type="entry name" value="GMC_OxRtase_C"/>
</dbReference>
<dbReference type="InterPro" id="IPR000172">
    <property type="entry name" value="GMC_OxRdtase_N"/>
</dbReference>
<evidence type="ECO:0000259" key="8">
    <source>
        <dbReference type="PROSITE" id="PS00623"/>
    </source>
</evidence>
<evidence type="ECO:0000313" key="11">
    <source>
        <dbReference type="Proteomes" id="UP000214600"/>
    </source>
</evidence>
<dbReference type="GO" id="GO:0050660">
    <property type="term" value="F:flavin adenine dinucleotide binding"/>
    <property type="evidence" value="ECO:0007669"/>
    <property type="project" value="InterPro"/>
</dbReference>
<evidence type="ECO:0000256" key="3">
    <source>
        <dbReference type="ARBA" id="ARBA00022630"/>
    </source>
</evidence>
<keyword evidence="5" id="KW-0520">NAD</keyword>
<feature type="binding site" evidence="6">
    <location>
        <position position="99"/>
    </location>
    <ligand>
        <name>FAD</name>
        <dbReference type="ChEBI" id="CHEBI:57692"/>
    </ligand>
</feature>
<protein>
    <submittedName>
        <fullName evidence="10">Choline dehydrogenase</fullName>
    </submittedName>
</protein>
<evidence type="ECO:0000259" key="9">
    <source>
        <dbReference type="PROSITE" id="PS00624"/>
    </source>
</evidence>
<comment type="cofactor">
    <cofactor evidence="1 6">
        <name>FAD</name>
        <dbReference type="ChEBI" id="CHEBI:57692"/>
    </cofactor>
</comment>
<dbReference type="GO" id="GO:0016020">
    <property type="term" value="C:membrane"/>
    <property type="evidence" value="ECO:0007669"/>
    <property type="project" value="TreeGrafter"/>
</dbReference>
<feature type="binding site" evidence="6">
    <location>
        <position position="233"/>
    </location>
    <ligand>
        <name>FAD</name>
        <dbReference type="ChEBI" id="CHEBI:57692"/>
    </ligand>
</feature>
<dbReference type="GO" id="GO:0019285">
    <property type="term" value="P:glycine betaine biosynthetic process from choline"/>
    <property type="evidence" value="ECO:0007669"/>
    <property type="project" value="TreeGrafter"/>
</dbReference>
<dbReference type="AlphaFoldDB" id="A0A228HPC6"/>
<dbReference type="GO" id="GO:0008812">
    <property type="term" value="F:choline dehydrogenase activity"/>
    <property type="evidence" value="ECO:0007669"/>
    <property type="project" value="TreeGrafter"/>
</dbReference>
<gene>
    <name evidence="10" type="ORF">CFB84_40805</name>
</gene>
<feature type="domain" description="Glucose-methanol-choline oxidoreductase N-terminal" evidence="9">
    <location>
        <begin position="268"/>
        <end position="282"/>
    </location>
</feature>
<accession>A0A228HPC6</accession>
<dbReference type="PROSITE" id="PS00623">
    <property type="entry name" value="GMC_OXRED_1"/>
    <property type="match status" value="1"/>
</dbReference>
<dbReference type="PROSITE" id="PS00624">
    <property type="entry name" value="GMC_OXRED_2"/>
    <property type="match status" value="1"/>
</dbReference>
<dbReference type="Proteomes" id="UP000214600">
    <property type="component" value="Unassembled WGS sequence"/>
</dbReference>
<evidence type="ECO:0000256" key="6">
    <source>
        <dbReference type="PIRSR" id="PIRSR000137-2"/>
    </source>
</evidence>
<dbReference type="InterPro" id="IPR012132">
    <property type="entry name" value="GMC_OxRdtase"/>
</dbReference>
<sequence length="556" mass="60560">MKRDCRYTGGAMLNIVSEPAADGYDYVVIGSGSAGSTIAGRLAEDTSLRILLIEAGGSDINIGIVMPGAMGLPLLSNKTNWKLFSDDGPGPIYEPRGRVLGGSSSVNGMNWMRGNAEDYDAWSDFGVAGWDYQDVLPYFKKMETFEDGENRWRGGSGPIKVERAPCRNRLFEAFLEAGQQAGHALNPDQNGEKQAGMHRIQRNICDGRRINASYAYLRQKPMRNLDVMLHTRVTRLLFSGTTCVAVQATRQGRNHRIAVGREAILCAGALMSPHLLMLSGIGEADALRSHGIAPVVHQPEVGRGLSDHTALVVDWHVRNERDSMARELSVPRRPLIGAQWLLTRRGIGASNLFEAGAMISTDGSGRPDVQMECVAFRPYFGHDAIRINPGYHCSLSLQRPTSTGRVWLRSADPLAAPAFSFNYLTTEYDQKLAIKAIKSVREIMSQSAMARYVQGEADDVAQARSDADILAWAKATAESNYHPSCTLRMGTVTDSEGRVFGVERVRVVDASIFPTIPSANLNSPVTMLAEKIAASILRQSGQAGSAQRNAFSIDTA</sequence>
<evidence type="ECO:0000256" key="7">
    <source>
        <dbReference type="RuleBase" id="RU003968"/>
    </source>
</evidence>
<evidence type="ECO:0000256" key="1">
    <source>
        <dbReference type="ARBA" id="ARBA00001974"/>
    </source>
</evidence>
<comment type="similarity">
    <text evidence="2 7">Belongs to the GMC oxidoreductase family.</text>
</comment>
<name>A0A228HPC6_9BURK</name>
<dbReference type="PANTHER" id="PTHR11552:SF147">
    <property type="entry name" value="CHOLINE DEHYDROGENASE, MITOCHONDRIAL"/>
    <property type="match status" value="1"/>
</dbReference>
<dbReference type="Pfam" id="PF00732">
    <property type="entry name" value="GMC_oxred_N"/>
    <property type="match status" value="1"/>
</dbReference>
<dbReference type="SUPFAM" id="SSF54373">
    <property type="entry name" value="FAD-linked reductases, C-terminal domain"/>
    <property type="match status" value="1"/>
</dbReference>